<keyword evidence="4" id="KW-0472">Membrane</keyword>
<sequence length="435" mass="49614">MKKTAVMGVMKQIVRHVKSKVTNVTMASVYQNNGNVMDGLIVKIMKMNPIVQHVTQMNTCVMMECVYQKNVCVMVMVIVIMVKTKRIVQVSYLYTHTYITYCWTFGHVCDNGKTCITLDHMCDGIKDCNDASDECLIFILTYNFFFFKKKKKKEKEKENELIWKRCNELEKITWLGFILSTDESVAAQTGVYWIEPLVRDSANVWLTSQSIPGDVFGVGMHIVTYTAATRSSSDRSIFCNIPIMVLQNINSSQLQPCYNLGVGETIFLHLFAFNNFSIVSNPSLIILQNLSAQFFTPIMQGCYVTLSILDDNDKSKDDGFMTVEWMVSHMWIISLVLSLIFAALCFCVIVLVRINKRFYEKLALNERQADNEEGETESSDSISELESDANGNTHNEEEIAPQNQIKSNQIHFNDFRMVDPRVFSLHINPISLPSV</sequence>
<dbReference type="InterPro" id="IPR002172">
    <property type="entry name" value="LDrepeatLR_classA_rpt"/>
</dbReference>
<protein>
    <recommendedName>
        <fullName evidence="5">HYR domain-containing protein</fullName>
    </recommendedName>
</protein>
<evidence type="ECO:0000256" key="2">
    <source>
        <dbReference type="ARBA" id="ARBA00023157"/>
    </source>
</evidence>
<keyword evidence="2" id="KW-1015">Disulfide bond</keyword>
<dbReference type="Pfam" id="PF02494">
    <property type="entry name" value="HYR"/>
    <property type="match status" value="1"/>
</dbReference>
<keyword evidence="4" id="KW-0812">Transmembrane</keyword>
<dbReference type="InterPro" id="IPR036055">
    <property type="entry name" value="LDL_receptor-like_sf"/>
</dbReference>
<gene>
    <name evidence="6" type="ORF">RFI_33448</name>
</gene>
<accession>X6LRD7</accession>
<feature type="transmembrane region" description="Helical" evidence="4">
    <location>
        <begin position="329"/>
        <end position="352"/>
    </location>
</feature>
<evidence type="ECO:0000313" key="7">
    <source>
        <dbReference type="Proteomes" id="UP000023152"/>
    </source>
</evidence>
<keyword evidence="1" id="KW-0677">Repeat</keyword>
<keyword evidence="7" id="KW-1185">Reference proteome</keyword>
<dbReference type="SUPFAM" id="SSF57424">
    <property type="entry name" value="LDL receptor-like module"/>
    <property type="match status" value="1"/>
</dbReference>
<dbReference type="OrthoDB" id="8831087at2759"/>
<proteinExistence type="predicted"/>
<evidence type="ECO:0000256" key="3">
    <source>
        <dbReference type="SAM" id="MobiDB-lite"/>
    </source>
</evidence>
<dbReference type="Gene3D" id="4.10.400.10">
    <property type="entry name" value="Low-density Lipoprotein Receptor"/>
    <property type="match status" value="1"/>
</dbReference>
<dbReference type="PROSITE" id="PS50825">
    <property type="entry name" value="HYR"/>
    <property type="match status" value="1"/>
</dbReference>
<dbReference type="AlphaFoldDB" id="X6LRD7"/>
<evidence type="ECO:0000259" key="5">
    <source>
        <dbReference type="PROSITE" id="PS50825"/>
    </source>
</evidence>
<feature type="region of interest" description="Disordered" evidence="3">
    <location>
        <begin position="369"/>
        <end position="403"/>
    </location>
</feature>
<dbReference type="InterPro" id="IPR003410">
    <property type="entry name" value="HYR_dom"/>
</dbReference>
<dbReference type="EMBL" id="ASPP01031154">
    <property type="protein sequence ID" value="ETO03951.1"/>
    <property type="molecule type" value="Genomic_DNA"/>
</dbReference>
<name>X6LRD7_RETFI</name>
<reference evidence="6 7" key="1">
    <citation type="journal article" date="2013" name="Curr. Biol.">
        <title>The Genome of the Foraminiferan Reticulomyxa filosa.</title>
        <authorList>
            <person name="Glockner G."/>
            <person name="Hulsmann N."/>
            <person name="Schleicher M."/>
            <person name="Noegel A.A."/>
            <person name="Eichinger L."/>
            <person name="Gallinger C."/>
            <person name="Pawlowski J."/>
            <person name="Sierra R."/>
            <person name="Euteneuer U."/>
            <person name="Pillet L."/>
            <person name="Moustafa A."/>
            <person name="Platzer M."/>
            <person name="Groth M."/>
            <person name="Szafranski K."/>
            <person name="Schliwa M."/>
        </authorList>
    </citation>
    <scope>NUCLEOTIDE SEQUENCE [LARGE SCALE GENOMIC DNA]</scope>
</reference>
<dbReference type="SMART" id="SM00192">
    <property type="entry name" value="LDLa"/>
    <property type="match status" value="1"/>
</dbReference>
<comment type="caution">
    <text evidence="6">The sequence shown here is derived from an EMBL/GenBank/DDBJ whole genome shotgun (WGS) entry which is preliminary data.</text>
</comment>
<evidence type="ECO:0000313" key="6">
    <source>
        <dbReference type="EMBL" id="ETO03951.1"/>
    </source>
</evidence>
<evidence type="ECO:0000256" key="1">
    <source>
        <dbReference type="ARBA" id="ARBA00022737"/>
    </source>
</evidence>
<feature type="non-terminal residue" evidence="6">
    <location>
        <position position="435"/>
    </location>
</feature>
<dbReference type="CDD" id="cd00112">
    <property type="entry name" value="LDLa"/>
    <property type="match status" value="1"/>
</dbReference>
<dbReference type="Proteomes" id="UP000023152">
    <property type="component" value="Unassembled WGS sequence"/>
</dbReference>
<feature type="domain" description="HYR" evidence="5">
    <location>
        <begin position="156"/>
        <end position="247"/>
    </location>
</feature>
<organism evidence="6 7">
    <name type="scientific">Reticulomyxa filosa</name>
    <dbReference type="NCBI Taxonomy" id="46433"/>
    <lineage>
        <taxon>Eukaryota</taxon>
        <taxon>Sar</taxon>
        <taxon>Rhizaria</taxon>
        <taxon>Retaria</taxon>
        <taxon>Foraminifera</taxon>
        <taxon>Monothalamids</taxon>
        <taxon>Reticulomyxidae</taxon>
        <taxon>Reticulomyxa</taxon>
    </lineage>
</organism>
<feature type="compositionally biased region" description="Acidic residues" evidence="3">
    <location>
        <begin position="371"/>
        <end position="387"/>
    </location>
</feature>
<dbReference type="Pfam" id="PF00057">
    <property type="entry name" value="Ldl_recept_a"/>
    <property type="match status" value="1"/>
</dbReference>
<dbReference type="PROSITE" id="PS50068">
    <property type="entry name" value="LDLRA_2"/>
    <property type="match status" value="1"/>
</dbReference>
<evidence type="ECO:0000256" key="4">
    <source>
        <dbReference type="SAM" id="Phobius"/>
    </source>
</evidence>
<keyword evidence="4" id="KW-1133">Transmembrane helix</keyword>